<dbReference type="SFLD" id="SFLDG01067">
    <property type="entry name" value="SPASM/twitch_domain_containing"/>
    <property type="match status" value="1"/>
</dbReference>
<dbReference type="CDD" id="cd01335">
    <property type="entry name" value="Radical_SAM"/>
    <property type="match status" value="1"/>
</dbReference>
<evidence type="ECO:0000313" key="7">
    <source>
        <dbReference type="Proteomes" id="UP001058271"/>
    </source>
</evidence>
<reference evidence="6" key="1">
    <citation type="submission" date="2021-04" db="EMBL/GenBank/DDBJ databases">
        <title>Biosynthetic gene clusters of Dactylosporangioum roseum.</title>
        <authorList>
            <person name="Hartkoorn R.C."/>
            <person name="Beaudoing E."/>
            <person name="Hot D."/>
            <person name="Moureu S."/>
        </authorList>
    </citation>
    <scope>NUCLEOTIDE SEQUENCE</scope>
    <source>
        <strain evidence="6">NRRL B-16295</strain>
    </source>
</reference>
<evidence type="ECO:0000313" key="6">
    <source>
        <dbReference type="EMBL" id="UWZ34137.1"/>
    </source>
</evidence>
<dbReference type="PANTHER" id="PTHR43273">
    <property type="entry name" value="ANAEROBIC SULFATASE-MATURATING ENZYME HOMOLOG ASLB-RELATED"/>
    <property type="match status" value="1"/>
</dbReference>
<organism evidence="6 7">
    <name type="scientific">Dactylosporangium roseum</name>
    <dbReference type="NCBI Taxonomy" id="47989"/>
    <lineage>
        <taxon>Bacteria</taxon>
        <taxon>Bacillati</taxon>
        <taxon>Actinomycetota</taxon>
        <taxon>Actinomycetes</taxon>
        <taxon>Micromonosporales</taxon>
        <taxon>Micromonosporaceae</taxon>
        <taxon>Dactylosporangium</taxon>
    </lineage>
</organism>
<evidence type="ECO:0000256" key="4">
    <source>
        <dbReference type="ARBA" id="ARBA00023014"/>
    </source>
</evidence>
<dbReference type="InterPro" id="IPR023867">
    <property type="entry name" value="Sulphatase_maturase_rSAM"/>
</dbReference>
<accession>A0ABY5YZS9</accession>
<feature type="domain" description="Radical SAM core" evidence="5">
    <location>
        <begin position="2"/>
        <end position="242"/>
    </location>
</feature>
<dbReference type="SFLD" id="SFLDG01386">
    <property type="entry name" value="main_SPASM_domain-containing"/>
    <property type="match status" value="1"/>
</dbReference>
<dbReference type="SUPFAM" id="SSF102114">
    <property type="entry name" value="Radical SAM enzymes"/>
    <property type="match status" value="1"/>
</dbReference>
<proteinExistence type="predicted"/>
<dbReference type="EMBL" id="CP073721">
    <property type="protein sequence ID" value="UWZ34137.1"/>
    <property type="molecule type" value="Genomic_DNA"/>
</dbReference>
<dbReference type="Pfam" id="PF04055">
    <property type="entry name" value="Radical_SAM"/>
    <property type="match status" value="1"/>
</dbReference>
<dbReference type="Gene3D" id="3.20.20.70">
    <property type="entry name" value="Aldolase class I"/>
    <property type="match status" value="1"/>
</dbReference>
<name>A0ABY5YZS9_9ACTN</name>
<sequence>MPVPFRQFVLKLHSRCNLACDYCYVYEMADSSWRGRPRVMPPETVDRTAYRIAEHVSAHRLPAVEVVLHGGEPLLAGADAVRHVAAAVRQALPPGVALDITVQTNGTLLDHAMLDVLRDLGVRVGVSLDGTPGGQDRHRRFPDGRGSHAVVADALRRLRRPENRRLYAGLLAVVDLDEDPVAAYEALLAHEPPRMDFLLPHGNWSVPPPGRTADQAQTPYGDWLAAVFDRWYDAPRPETGVRLFEEILSALLGGASRTEQIGLSPVTLLVVESDGTLEQVDTLRSAFEGAAVTGLNVFDHRFDAALTHPDILARQGGVAGLAEACRRCDLVRVCGGGYYPHRYRAGAGFRNPSVYCADLYRIVSHVRARVGADLARLAAGRS</sequence>
<evidence type="ECO:0000256" key="2">
    <source>
        <dbReference type="ARBA" id="ARBA00022723"/>
    </source>
</evidence>
<dbReference type="NCBIfam" id="TIGR04269">
    <property type="entry name" value="SAM_SPASM_FxsB"/>
    <property type="match status" value="1"/>
</dbReference>
<dbReference type="PROSITE" id="PS51918">
    <property type="entry name" value="RADICAL_SAM"/>
    <property type="match status" value="1"/>
</dbReference>
<protein>
    <submittedName>
        <fullName evidence="6">FxsB family radical SAM/SPASM domain protein</fullName>
    </submittedName>
</protein>
<dbReference type="PANTHER" id="PTHR43273:SF8">
    <property type="entry name" value="RADICAL SAM DOMAIN PROTEIN"/>
    <property type="match status" value="1"/>
</dbReference>
<dbReference type="InterPro" id="IPR026335">
    <property type="entry name" value="rSAM_SPASM_FxsB"/>
</dbReference>
<evidence type="ECO:0000256" key="3">
    <source>
        <dbReference type="ARBA" id="ARBA00023004"/>
    </source>
</evidence>
<dbReference type="InterPro" id="IPR013785">
    <property type="entry name" value="Aldolase_TIM"/>
</dbReference>
<dbReference type="SFLD" id="SFLDS00029">
    <property type="entry name" value="Radical_SAM"/>
    <property type="match status" value="1"/>
</dbReference>
<gene>
    <name evidence="6" type="ORF">Drose_23105</name>
</gene>
<keyword evidence="7" id="KW-1185">Reference proteome</keyword>
<dbReference type="Proteomes" id="UP001058271">
    <property type="component" value="Chromosome"/>
</dbReference>
<keyword evidence="1" id="KW-0949">S-adenosyl-L-methionine</keyword>
<dbReference type="SFLD" id="SFLDG01072">
    <property type="entry name" value="dehydrogenase_like"/>
    <property type="match status" value="1"/>
</dbReference>
<dbReference type="InterPro" id="IPR007197">
    <property type="entry name" value="rSAM"/>
</dbReference>
<keyword evidence="2" id="KW-0479">Metal-binding</keyword>
<evidence type="ECO:0000259" key="5">
    <source>
        <dbReference type="PROSITE" id="PS51918"/>
    </source>
</evidence>
<keyword evidence="4" id="KW-0411">Iron-sulfur</keyword>
<keyword evidence="3" id="KW-0408">Iron</keyword>
<evidence type="ECO:0000256" key="1">
    <source>
        <dbReference type="ARBA" id="ARBA00022691"/>
    </source>
</evidence>
<dbReference type="InterPro" id="IPR058240">
    <property type="entry name" value="rSAM_sf"/>
</dbReference>